<organism evidence="5 6">
    <name type="scientific">Acetobacter oeni</name>
    <dbReference type="NCBI Taxonomy" id="304077"/>
    <lineage>
        <taxon>Bacteria</taxon>
        <taxon>Pseudomonadati</taxon>
        <taxon>Pseudomonadota</taxon>
        <taxon>Alphaproteobacteria</taxon>
        <taxon>Acetobacterales</taxon>
        <taxon>Acetobacteraceae</taxon>
        <taxon>Acetobacter</taxon>
    </lineage>
</organism>
<dbReference type="NCBIfam" id="NF001422">
    <property type="entry name" value="PRK00296.1"/>
    <property type="match status" value="1"/>
</dbReference>
<accession>A0A511XJS2</accession>
<dbReference type="HAMAP" id="MF_00262">
    <property type="entry name" value="MinE"/>
    <property type="match status" value="1"/>
</dbReference>
<evidence type="ECO:0000256" key="1">
    <source>
        <dbReference type="ARBA" id="ARBA00008168"/>
    </source>
</evidence>
<dbReference type="Gene3D" id="3.30.1070.10">
    <property type="entry name" value="Cell division topological specificity factor MinE"/>
    <property type="match status" value="1"/>
</dbReference>
<keyword evidence="4" id="KW-0131">Cell cycle</keyword>
<evidence type="ECO:0000256" key="2">
    <source>
        <dbReference type="ARBA" id="ARBA00020112"/>
    </source>
</evidence>
<dbReference type="OrthoDB" id="9802655at2"/>
<sequence length="101" mass="11049">MSFLSGLFQKKSSAPVARDRLQILLAHERTSVGDGKSDLLIQLQKEIMEVIRRHVSVDQDKVQVKLDRGASCSMLEIDIEVPGLTDGKSASAGKAVEKPDM</sequence>
<dbReference type="Proteomes" id="UP000321746">
    <property type="component" value="Unassembled WGS sequence"/>
</dbReference>
<dbReference type="EMBL" id="BJYG01000017">
    <property type="protein sequence ID" value="GEN63200.1"/>
    <property type="molecule type" value="Genomic_DNA"/>
</dbReference>
<dbReference type="NCBIfam" id="TIGR01215">
    <property type="entry name" value="minE"/>
    <property type="match status" value="1"/>
</dbReference>
<keyword evidence="4" id="KW-0132">Cell division</keyword>
<proteinExistence type="inferred from homology"/>
<dbReference type="Pfam" id="PF03776">
    <property type="entry name" value="MinE"/>
    <property type="match status" value="1"/>
</dbReference>
<comment type="function">
    <text evidence="3 4">Prevents the cell division inhibition by proteins MinC and MinD at internal division sites while permitting inhibition at polar sites. This ensures cell division at the proper site by restricting the formation of a division septum at the midpoint of the long axis of the cell.</text>
</comment>
<dbReference type="InterPro" id="IPR005527">
    <property type="entry name" value="MinE"/>
</dbReference>
<evidence type="ECO:0000313" key="6">
    <source>
        <dbReference type="Proteomes" id="UP000321746"/>
    </source>
</evidence>
<comment type="caution">
    <text evidence="5">The sequence shown here is derived from an EMBL/GenBank/DDBJ whole genome shotgun (WGS) entry which is preliminary data.</text>
</comment>
<dbReference type="GO" id="GO:0051301">
    <property type="term" value="P:cell division"/>
    <property type="evidence" value="ECO:0007669"/>
    <property type="project" value="UniProtKB-KW"/>
</dbReference>
<comment type="similarity">
    <text evidence="1 4">Belongs to the MinE family.</text>
</comment>
<dbReference type="RefSeq" id="WP_146887555.1">
    <property type="nucleotide sequence ID" value="NZ_BJYG01000017.1"/>
</dbReference>
<dbReference type="GO" id="GO:0032955">
    <property type="term" value="P:regulation of division septum assembly"/>
    <property type="evidence" value="ECO:0007669"/>
    <property type="project" value="InterPro"/>
</dbReference>
<reference evidence="5 6" key="1">
    <citation type="submission" date="2019-07" db="EMBL/GenBank/DDBJ databases">
        <title>Whole genome shotgun sequence of Acetobacter oeni NBRC 105207.</title>
        <authorList>
            <person name="Hosoyama A."/>
            <person name="Uohara A."/>
            <person name="Ohji S."/>
            <person name="Ichikawa N."/>
        </authorList>
    </citation>
    <scope>NUCLEOTIDE SEQUENCE [LARGE SCALE GENOMIC DNA]</scope>
    <source>
        <strain evidence="5 6">NBRC 105207</strain>
    </source>
</reference>
<protein>
    <recommendedName>
        <fullName evidence="2 4">Cell division topological specificity factor</fullName>
    </recommendedName>
</protein>
<evidence type="ECO:0000313" key="5">
    <source>
        <dbReference type="EMBL" id="GEN63200.1"/>
    </source>
</evidence>
<dbReference type="SUPFAM" id="SSF55229">
    <property type="entry name" value="Cell division protein MinE topological specificity domain"/>
    <property type="match status" value="1"/>
</dbReference>
<evidence type="ECO:0000256" key="3">
    <source>
        <dbReference type="ARBA" id="ARBA00025265"/>
    </source>
</evidence>
<dbReference type="AlphaFoldDB" id="A0A511XJS2"/>
<evidence type="ECO:0000256" key="4">
    <source>
        <dbReference type="HAMAP-Rule" id="MF_00262"/>
    </source>
</evidence>
<gene>
    <name evidence="4" type="primary">minE</name>
    <name evidence="5" type="ORF">AOE01nite_14240</name>
</gene>
<keyword evidence="6" id="KW-1185">Reference proteome</keyword>
<dbReference type="InterPro" id="IPR036707">
    <property type="entry name" value="MinE_sf"/>
</dbReference>
<name>A0A511XJS2_9PROT</name>